<sequence>MAGVICNTNAEIALLGSIILDEKLIIKCIDECLKPSDFTVSGLDGVYQAMLGLHKSKKPIEMTSLIEEYKNIGGTLNISDITAMTSRSVPSNIDYYISEVREKAYKRDIADKLKAFTDEIESIDSNSIKSNLEDICKSIDSSNSVENLFCNAAQIKREDLNAGLETGFSDLDSLLNGLVYGSLTVLTGEPSSGKSTLLNQVIAQNIMNGHRTLIYSGELTGFNVLQWFMRTVANPNDLKEFKNKIGGSYYDVTSQGEDLIRKWIQNKLYLFSEDVTPSIDNLLNSIDYLARTQNIKLVVLDNMMTIDNGNLEEYEKQKVLAKKLKSIARKYKLCVILVAHPKKKLGSDRKYHMHDVSGASEVVNLADYELLLTREIKHTEDSHEDITKIGILKNRITGRQGISKRLNFDEMRKRFWIHSEERNKNYKYDEMNQVTFVEVKEVESEDVPF</sequence>
<dbReference type="RefSeq" id="WP_269311463.1">
    <property type="nucleotide sequence ID" value="NZ_CP114052.1"/>
</dbReference>
<dbReference type="Gene3D" id="1.10.860.10">
    <property type="entry name" value="DNAb Helicase, Chain A"/>
    <property type="match status" value="1"/>
</dbReference>
<dbReference type="Proteomes" id="UP001164187">
    <property type="component" value="Chromosome"/>
</dbReference>
<dbReference type="EMBL" id="CP114052">
    <property type="protein sequence ID" value="WAW14766.1"/>
    <property type="molecule type" value="Genomic_DNA"/>
</dbReference>
<keyword evidence="7" id="KW-0238">DNA-binding</keyword>
<evidence type="ECO:0000256" key="3">
    <source>
        <dbReference type="ARBA" id="ARBA00022741"/>
    </source>
</evidence>
<dbReference type="InterPro" id="IPR027032">
    <property type="entry name" value="Twinkle-like"/>
</dbReference>
<organism evidence="12 13">
    <name type="scientific">Peptostreptococcus equinus</name>
    <dbReference type="NCBI Taxonomy" id="3003601"/>
    <lineage>
        <taxon>Bacteria</taxon>
        <taxon>Bacillati</taxon>
        <taxon>Bacillota</taxon>
        <taxon>Clostridia</taxon>
        <taxon>Peptostreptococcales</taxon>
        <taxon>Peptostreptococcaceae</taxon>
        <taxon>Peptostreptococcus</taxon>
    </lineage>
</organism>
<protein>
    <recommendedName>
        <fullName evidence="9">DNA 5'-3' helicase</fullName>
        <ecNumber evidence="9">5.6.2.3</ecNumber>
    </recommendedName>
</protein>
<dbReference type="PROSITE" id="PS51199">
    <property type="entry name" value="SF4_HELICASE"/>
    <property type="match status" value="1"/>
</dbReference>
<keyword evidence="8" id="KW-0413">Isomerase</keyword>
<dbReference type="InterPro" id="IPR007693">
    <property type="entry name" value="DNA_helicase_DnaB-like_N"/>
</dbReference>
<evidence type="ECO:0000256" key="2">
    <source>
        <dbReference type="ARBA" id="ARBA00022705"/>
    </source>
</evidence>
<dbReference type="PANTHER" id="PTHR12873:SF6">
    <property type="entry name" value="TOPRIM DOMAIN-CONTAINING PROTEIN"/>
    <property type="match status" value="1"/>
</dbReference>
<evidence type="ECO:0000256" key="4">
    <source>
        <dbReference type="ARBA" id="ARBA00022801"/>
    </source>
</evidence>
<keyword evidence="13" id="KW-1185">Reference proteome</keyword>
<accession>A0ABY7JPE9</accession>
<evidence type="ECO:0000313" key="13">
    <source>
        <dbReference type="Proteomes" id="UP001164187"/>
    </source>
</evidence>
<dbReference type="InterPro" id="IPR036185">
    <property type="entry name" value="DNA_heli_DnaB-like_N_sf"/>
</dbReference>
<keyword evidence="4" id="KW-0378">Hydrolase</keyword>
<dbReference type="PANTHER" id="PTHR12873">
    <property type="entry name" value="T7-LIKE MITOCHONDRIAL DNA HELICASE"/>
    <property type="match status" value="1"/>
</dbReference>
<dbReference type="EC" id="5.6.2.3" evidence="9"/>
<dbReference type="InterPro" id="IPR007694">
    <property type="entry name" value="DNA_helicase_DnaB-like_C"/>
</dbReference>
<keyword evidence="5" id="KW-0347">Helicase</keyword>
<comment type="similarity">
    <text evidence="1">Belongs to the helicase family. DnaB subfamily.</text>
</comment>
<evidence type="ECO:0000256" key="1">
    <source>
        <dbReference type="ARBA" id="ARBA00008428"/>
    </source>
</evidence>
<evidence type="ECO:0000256" key="6">
    <source>
        <dbReference type="ARBA" id="ARBA00022840"/>
    </source>
</evidence>
<gene>
    <name evidence="12" type="ORF">O0R46_09300</name>
</gene>
<dbReference type="InterPro" id="IPR027417">
    <property type="entry name" value="P-loop_NTPase"/>
</dbReference>
<evidence type="ECO:0000259" key="11">
    <source>
        <dbReference type="PROSITE" id="PS51199"/>
    </source>
</evidence>
<keyword evidence="2" id="KW-0235">DNA replication</keyword>
<dbReference type="InterPro" id="IPR016136">
    <property type="entry name" value="DNA_helicase_N/primase_C"/>
</dbReference>
<evidence type="ECO:0000256" key="10">
    <source>
        <dbReference type="ARBA" id="ARBA00048954"/>
    </source>
</evidence>
<dbReference type="Gene3D" id="3.40.50.300">
    <property type="entry name" value="P-loop containing nucleotide triphosphate hydrolases"/>
    <property type="match status" value="1"/>
</dbReference>
<comment type="catalytic activity">
    <reaction evidence="10">
        <text>ATP + H2O = ADP + phosphate + H(+)</text>
        <dbReference type="Rhea" id="RHEA:13065"/>
        <dbReference type="ChEBI" id="CHEBI:15377"/>
        <dbReference type="ChEBI" id="CHEBI:15378"/>
        <dbReference type="ChEBI" id="CHEBI:30616"/>
        <dbReference type="ChEBI" id="CHEBI:43474"/>
        <dbReference type="ChEBI" id="CHEBI:456216"/>
        <dbReference type="EC" id="5.6.2.3"/>
    </reaction>
</comment>
<proteinExistence type="inferred from homology"/>
<keyword evidence="6" id="KW-0067">ATP-binding</keyword>
<dbReference type="SUPFAM" id="SSF52540">
    <property type="entry name" value="P-loop containing nucleoside triphosphate hydrolases"/>
    <property type="match status" value="1"/>
</dbReference>
<reference evidence="12" key="1">
    <citation type="submission" date="2022-12" db="EMBL/GenBank/DDBJ databases">
        <title>Peptostreptococcus.</title>
        <authorList>
            <person name="Lee S.H."/>
        </authorList>
    </citation>
    <scope>NUCLEOTIDE SEQUENCE</scope>
    <source>
        <strain evidence="12">CBA3647</strain>
    </source>
</reference>
<dbReference type="SUPFAM" id="SSF48024">
    <property type="entry name" value="N-terminal domain of DnaB helicase"/>
    <property type="match status" value="1"/>
</dbReference>
<dbReference type="Pfam" id="PF00772">
    <property type="entry name" value="DnaB"/>
    <property type="match status" value="1"/>
</dbReference>
<feature type="domain" description="SF4 helicase" evidence="11">
    <location>
        <begin position="157"/>
        <end position="422"/>
    </location>
</feature>
<evidence type="ECO:0000256" key="7">
    <source>
        <dbReference type="ARBA" id="ARBA00023125"/>
    </source>
</evidence>
<keyword evidence="3" id="KW-0547">Nucleotide-binding</keyword>
<dbReference type="Pfam" id="PF03796">
    <property type="entry name" value="DnaB_C"/>
    <property type="match status" value="1"/>
</dbReference>
<evidence type="ECO:0000256" key="5">
    <source>
        <dbReference type="ARBA" id="ARBA00022806"/>
    </source>
</evidence>
<evidence type="ECO:0000256" key="9">
    <source>
        <dbReference type="ARBA" id="ARBA00044969"/>
    </source>
</evidence>
<evidence type="ECO:0000256" key="8">
    <source>
        <dbReference type="ARBA" id="ARBA00023235"/>
    </source>
</evidence>
<name>A0ABY7JPE9_9FIRM</name>
<evidence type="ECO:0000313" key="12">
    <source>
        <dbReference type="EMBL" id="WAW14766.1"/>
    </source>
</evidence>